<protein>
    <submittedName>
        <fullName evidence="1">Uncharacterized protein</fullName>
    </submittedName>
</protein>
<proteinExistence type="predicted"/>
<dbReference type="EMBL" id="AVOT02002289">
    <property type="protein sequence ID" value="MBW0469850.1"/>
    <property type="molecule type" value="Genomic_DNA"/>
</dbReference>
<dbReference type="Proteomes" id="UP000765509">
    <property type="component" value="Unassembled WGS sequence"/>
</dbReference>
<name>A0A9Q3BRI7_9BASI</name>
<organism evidence="1 2">
    <name type="scientific">Austropuccinia psidii MF-1</name>
    <dbReference type="NCBI Taxonomy" id="1389203"/>
    <lineage>
        <taxon>Eukaryota</taxon>
        <taxon>Fungi</taxon>
        <taxon>Dikarya</taxon>
        <taxon>Basidiomycota</taxon>
        <taxon>Pucciniomycotina</taxon>
        <taxon>Pucciniomycetes</taxon>
        <taxon>Pucciniales</taxon>
        <taxon>Sphaerophragmiaceae</taxon>
        <taxon>Austropuccinia</taxon>
    </lineage>
</organism>
<evidence type="ECO:0000313" key="1">
    <source>
        <dbReference type="EMBL" id="MBW0469850.1"/>
    </source>
</evidence>
<gene>
    <name evidence="1" type="ORF">O181_009565</name>
</gene>
<keyword evidence="2" id="KW-1185">Reference proteome</keyword>
<sequence length="92" mass="10422">MQFPGAQQTITEVINQAKIQDIITTPEVEPINSNLKTNLSEEELIQTQEALYLVKVIKNLDFMELQMNRNTASTGIENSQIIPLLIFHPVLD</sequence>
<accession>A0A9Q3BRI7</accession>
<evidence type="ECO:0000313" key="2">
    <source>
        <dbReference type="Proteomes" id="UP000765509"/>
    </source>
</evidence>
<comment type="caution">
    <text evidence="1">The sequence shown here is derived from an EMBL/GenBank/DDBJ whole genome shotgun (WGS) entry which is preliminary data.</text>
</comment>
<reference evidence="1" key="1">
    <citation type="submission" date="2021-03" db="EMBL/GenBank/DDBJ databases">
        <title>Draft genome sequence of rust myrtle Austropuccinia psidii MF-1, a brazilian biotype.</title>
        <authorList>
            <person name="Quecine M.C."/>
            <person name="Pachon D.M.R."/>
            <person name="Bonatelli M.L."/>
            <person name="Correr F.H."/>
            <person name="Franceschini L.M."/>
            <person name="Leite T.F."/>
            <person name="Margarido G.R.A."/>
            <person name="Almeida C.A."/>
            <person name="Ferrarezi J.A."/>
            <person name="Labate C.A."/>
        </authorList>
    </citation>
    <scope>NUCLEOTIDE SEQUENCE</scope>
    <source>
        <strain evidence="1">MF-1</strain>
    </source>
</reference>
<dbReference type="AlphaFoldDB" id="A0A9Q3BRI7"/>